<dbReference type="SUPFAM" id="SSF46955">
    <property type="entry name" value="Putative DNA-binding domain"/>
    <property type="match status" value="1"/>
</dbReference>
<dbReference type="STRING" id="331678.Cphamn1_0840"/>
<dbReference type="Pfam" id="PF13411">
    <property type="entry name" value="MerR_1"/>
    <property type="match status" value="1"/>
</dbReference>
<name>B3EP14_CHLPB</name>
<sequence length="133" mass="15598">MPFESNKSYYSIGEVSKITGVPAYLLRYWERFFKELNPGRDTRDNRRYTNKDIAMVLTIKGLVYEKGYKLEKASQMLKGGTNDTGSDESTEEIIKLRKQIDREKKDHVIAHQRRRTLLQDIKGEIEEILQRLG</sequence>
<dbReference type="PANTHER" id="PTHR30204">
    <property type="entry name" value="REDOX-CYCLING DRUG-SENSING TRANSCRIPTIONAL ACTIVATOR SOXR"/>
    <property type="match status" value="1"/>
</dbReference>
<organism evidence="3">
    <name type="scientific">Chlorobium phaeobacteroides (strain BS1)</name>
    <dbReference type="NCBI Taxonomy" id="331678"/>
    <lineage>
        <taxon>Bacteria</taxon>
        <taxon>Pseudomonadati</taxon>
        <taxon>Chlorobiota</taxon>
        <taxon>Chlorobiia</taxon>
        <taxon>Chlorobiales</taxon>
        <taxon>Chlorobiaceae</taxon>
        <taxon>Chlorobium/Pelodictyon group</taxon>
        <taxon>Chlorobium</taxon>
    </lineage>
</organism>
<reference evidence="3" key="1">
    <citation type="submission" date="2008-06" db="EMBL/GenBank/DDBJ databases">
        <title>Complete sequence of Chlorobium phaeobacteroides BS1.</title>
        <authorList>
            <consortium name="US DOE Joint Genome Institute"/>
            <person name="Lucas S."/>
            <person name="Copeland A."/>
            <person name="Lapidus A."/>
            <person name="Glavina del Rio T."/>
            <person name="Dalin E."/>
            <person name="Tice H."/>
            <person name="Bruce D."/>
            <person name="Goodwin L."/>
            <person name="Pitluck S."/>
            <person name="Schmutz J."/>
            <person name="Larimer F."/>
            <person name="Land M."/>
            <person name="Hauser L."/>
            <person name="Kyrpides N."/>
            <person name="Ovchinnikova G."/>
            <person name="Li T."/>
            <person name="Liu Z."/>
            <person name="Zhao F."/>
            <person name="Overmann J."/>
            <person name="Bryant D.A."/>
            <person name="Richardson P."/>
        </authorList>
    </citation>
    <scope>NUCLEOTIDE SEQUENCE [LARGE SCALE GENOMIC DNA]</scope>
    <source>
        <strain evidence="3">BS1</strain>
    </source>
</reference>
<proteinExistence type="predicted"/>
<dbReference type="AlphaFoldDB" id="B3EP14"/>
<feature type="domain" description="HTH merR-type" evidence="2">
    <location>
        <begin position="9"/>
        <end position="79"/>
    </location>
</feature>
<dbReference type="KEGG" id="cpb:Cphamn1_0840"/>
<dbReference type="GO" id="GO:0003677">
    <property type="term" value="F:DNA binding"/>
    <property type="evidence" value="ECO:0007669"/>
    <property type="project" value="UniProtKB-KW"/>
</dbReference>
<dbReference type="SMART" id="SM00422">
    <property type="entry name" value="HTH_MERR"/>
    <property type="match status" value="1"/>
</dbReference>
<evidence type="ECO:0000313" key="3">
    <source>
        <dbReference type="EMBL" id="ACE03791.1"/>
    </source>
</evidence>
<dbReference type="OrthoDB" id="9810140at2"/>
<gene>
    <name evidence="3" type="ordered locus">Cphamn1_0840</name>
</gene>
<dbReference type="PANTHER" id="PTHR30204:SF15">
    <property type="entry name" value="BLL5018 PROTEIN"/>
    <property type="match status" value="1"/>
</dbReference>
<dbReference type="HOGENOM" id="CLU_045945_4_1_10"/>
<keyword evidence="1" id="KW-0238">DNA-binding</keyword>
<dbReference type="Gene3D" id="1.10.1660.10">
    <property type="match status" value="1"/>
</dbReference>
<dbReference type="InterPro" id="IPR047057">
    <property type="entry name" value="MerR_fam"/>
</dbReference>
<dbReference type="PROSITE" id="PS50937">
    <property type="entry name" value="HTH_MERR_2"/>
    <property type="match status" value="1"/>
</dbReference>
<dbReference type="GO" id="GO:0003700">
    <property type="term" value="F:DNA-binding transcription factor activity"/>
    <property type="evidence" value="ECO:0007669"/>
    <property type="project" value="InterPro"/>
</dbReference>
<dbReference type="InterPro" id="IPR000551">
    <property type="entry name" value="MerR-type_HTH_dom"/>
</dbReference>
<protein>
    <submittedName>
        <fullName evidence="3">Transcriptional regulator, MerR family</fullName>
    </submittedName>
</protein>
<dbReference type="eggNOG" id="COG0789">
    <property type="taxonomic scope" value="Bacteria"/>
</dbReference>
<evidence type="ECO:0000256" key="1">
    <source>
        <dbReference type="ARBA" id="ARBA00023125"/>
    </source>
</evidence>
<dbReference type="InterPro" id="IPR009061">
    <property type="entry name" value="DNA-bd_dom_put_sf"/>
</dbReference>
<accession>B3EP14</accession>
<dbReference type="EMBL" id="CP001101">
    <property type="protein sequence ID" value="ACE03791.1"/>
    <property type="molecule type" value="Genomic_DNA"/>
</dbReference>
<evidence type="ECO:0000259" key="2">
    <source>
        <dbReference type="PROSITE" id="PS50937"/>
    </source>
</evidence>